<reference evidence="7" key="1">
    <citation type="submission" date="2009-01" db="EMBL/GenBank/DDBJ databases">
        <title>Complete sequence of chromosome Cyanothece sp. PCC 7425.</title>
        <authorList>
            <consortium name="US DOE Joint Genome Institute"/>
            <person name="Lucas S."/>
            <person name="Copeland A."/>
            <person name="Lapidus A."/>
            <person name="Glavina del Rio T."/>
            <person name="Dalin E."/>
            <person name="Tice H."/>
            <person name="Bruce D."/>
            <person name="Goodwin L."/>
            <person name="Pitluck S."/>
            <person name="Sims D."/>
            <person name="Meineke L."/>
            <person name="Brettin T."/>
            <person name="Detter J.C."/>
            <person name="Han C."/>
            <person name="Larimer F."/>
            <person name="Land M."/>
            <person name="Hauser L."/>
            <person name="Kyrpides N."/>
            <person name="Ovchinnikova G."/>
            <person name="Liberton M."/>
            <person name="Stoeckel J."/>
            <person name="Banerjee A."/>
            <person name="Singh A."/>
            <person name="Page L."/>
            <person name="Sato H."/>
            <person name="Zhao L."/>
            <person name="Sherman L."/>
            <person name="Pakrasi H."/>
            <person name="Richardson P."/>
        </authorList>
    </citation>
    <scope>NUCLEOTIDE SEQUENCE</scope>
    <source>
        <strain evidence="7">PCC 7425</strain>
    </source>
</reference>
<evidence type="ECO:0000256" key="3">
    <source>
        <dbReference type="ARBA" id="ARBA00023098"/>
    </source>
</evidence>
<dbReference type="SUPFAM" id="SSF53474">
    <property type="entry name" value="alpha/beta-Hydrolases"/>
    <property type="match status" value="1"/>
</dbReference>
<keyword evidence="4" id="KW-0732">Signal</keyword>
<sequence>MYPLNLMNPIWKKPLQLFMLLGIWLSSANAAFAAEQINIRYGFLEQSVAVRELERFISTGEIPIELRPYEFMLTPELRQSLRQGLQLNPDISPQALEQMWQSPMGKRLLKVLSKVIPNTNSQELLTTISRASELPQGLNLINFFRAFPTATLTIDAGSILAVKSQLESYYLKSKTLSPALERDLFVSNSPPLPANLDPAAPGNEKVRVKNLTLKDRWRNRSLALKIYTPAQPQGPLMVMLHGLGGNQNALAYLARHLASHGFTVVTLHHPDQTALERSSDEFTLGGELYLPTQEFLERPRDITFMLDQLNHLNRQPGPWQGQFNTQQVTVIGQSLGGTTALTLAGAEFDLERLRTTCRAIDPIGQSLSDWALCNATVLPGRHYRLSDPRVSQAILINPVVGKLFGEQGLAQVKVPTLMISSTADSISPAILNHLEPFTWLGGTKYLVTAIGATHLSANDLDNVIGNKRFRVVSERLGEENKTLQQLVRGVSLAFVQQLTPEAQRYQPFLTSSYAQALSLPTLPLRLTTKLPETLVQRLDQVLQTSQIPAVQPPYPISSPLSRRSVPTTH</sequence>
<dbReference type="STRING" id="395961.Cyan7425_0494"/>
<evidence type="ECO:0000256" key="2">
    <source>
        <dbReference type="ARBA" id="ARBA00022963"/>
    </source>
</evidence>
<feature type="signal peptide" evidence="4">
    <location>
        <begin position="1"/>
        <end position="33"/>
    </location>
</feature>
<evidence type="ECO:0000256" key="4">
    <source>
        <dbReference type="SAM" id="SignalP"/>
    </source>
</evidence>
<dbReference type="Pfam" id="PF00561">
    <property type="entry name" value="Abhydrolase_1"/>
    <property type="match status" value="1"/>
</dbReference>
<dbReference type="InterPro" id="IPR010802">
    <property type="entry name" value="DUF1400"/>
</dbReference>
<dbReference type="PANTHER" id="PTHR10272">
    <property type="entry name" value="PLATELET-ACTIVATING FACTOR ACETYLHYDROLASE"/>
    <property type="match status" value="1"/>
</dbReference>
<gene>
    <name evidence="7" type="ordered locus">Cyan7425_0494</name>
</gene>
<dbReference type="AlphaFoldDB" id="B8HTW6"/>
<dbReference type="ESTHER" id="cyap4-b8htw6">
    <property type="family name" value="Duf_1400"/>
</dbReference>
<dbReference type="GO" id="GO:0003847">
    <property type="term" value="F:1-alkyl-2-acetylglycerophosphocholine esterase activity"/>
    <property type="evidence" value="ECO:0007669"/>
    <property type="project" value="TreeGrafter"/>
</dbReference>
<proteinExistence type="predicted"/>
<evidence type="ECO:0008006" key="8">
    <source>
        <dbReference type="Google" id="ProtNLM"/>
    </source>
</evidence>
<keyword evidence="2" id="KW-0442">Lipid degradation</keyword>
<dbReference type="InterPro" id="IPR029058">
    <property type="entry name" value="AB_hydrolase_fold"/>
</dbReference>
<evidence type="ECO:0000256" key="1">
    <source>
        <dbReference type="ARBA" id="ARBA00022801"/>
    </source>
</evidence>
<name>B8HTW6_CYAP4</name>
<feature type="domain" description="DUF1400" evidence="6">
    <location>
        <begin position="33"/>
        <end position="155"/>
    </location>
</feature>
<feature type="domain" description="AB hydrolase-1" evidence="5">
    <location>
        <begin position="235"/>
        <end position="345"/>
    </location>
</feature>
<dbReference type="OrthoDB" id="422423at2"/>
<dbReference type="Gene3D" id="3.40.50.1820">
    <property type="entry name" value="alpha/beta hydrolase"/>
    <property type="match status" value="1"/>
</dbReference>
<keyword evidence="3" id="KW-0443">Lipid metabolism</keyword>
<dbReference type="InterPro" id="IPR000073">
    <property type="entry name" value="AB_hydrolase_1"/>
</dbReference>
<evidence type="ECO:0000259" key="6">
    <source>
        <dbReference type="Pfam" id="PF07176"/>
    </source>
</evidence>
<dbReference type="Pfam" id="PF07176">
    <property type="entry name" value="DUF1400"/>
    <property type="match status" value="1"/>
</dbReference>
<protein>
    <recommendedName>
        <fullName evidence="8">DUF1400 domain-containing protein</fullName>
    </recommendedName>
</protein>
<dbReference type="KEGG" id="cyn:Cyan7425_0494"/>
<organism evidence="7">
    <name type="scientific">Cyanothece sp. (strain PCC 7425 / ATCC 29141)</name>
    <dbReference type="NCBI Taxonomy" id="395961"/>
    <lineage>
        <taxon>Bacteria</taxon>
        <taxon>Bacillati</taxon>
        <taxon>Cyanobacteriota</taxon>
        <taxon>Cyanophyceae</taxon>
        <taxon>Gomontiellales</taxon>
        <taxon>Cyanothecaceae</taxon>
        <taxon>Cyanothece</taxon>
    </lineage>
</organism>
<dbReference type="HOGENOM" id="CLU_029435_0_0_3"/>
<accession>B8HTW6</accession>
<evidence type="ECO:0000313" key="7">
    <source>
        <dbReference type="EMBL" id="ACL42886.1"/>
    </source>
</evidence>
<dbReference type="GO" id="GO:0016042">
    <property type="term" value="P:lipid catabolic process"/>
    <property type="evidence" value="ECO:0007669"/>
    <property type="project" value="UniProtKB-KW"/>
</dbReference>
<keyword evidence="1" id="KW-0378">Hydrolase</keyword>
<feature type="chain" id="PRO_5002873461" description="DUF1400 domain-containing protein" evidence="4">
    <location>
        <begin position="34"/>
        <end position="569"/>
    </location>
</feature>
<evidence type="ECO:0000259" key="5">
    <source>
        <dbReference type="Pfam" id="PF00561"/>
    </source>
</evidence>
<dbReference type="PANTHER" id="PTHR10272:SF13">
    <property type="entry name" value="POLY(ETHYLENE TEREPHTHALATE) HYDROLASE"/>
    <property type="match status" value="1"/>
</dbReference>
<dbReference type="eggNOG" id="COG4188">
    <property type="taxonomic scope" value="Bacteria"/>
</dbReference>
<dbReference type="EMBL" id="CP001344">
    <property type="protein sequence ID" value="ACL42886.1"/>
    <property type="molecule type" value="Genomic_DNA"/>
</dbReference>